<name>A0ABT3CQC5_9BACT</name>
<organism evidence="1 2">
    <name type="scientific">Reichenbachiella ulvae</name>
    <dbReference type="NCBI Taxonomy" id="2980104"/>
    <lineage>
        <taxon>Bacteria</taxon>
        <taxon>Pseudomonadati</taxon>
        <taxon>Bacteroidota</taxon>
        <taxon>Cytophagia</taxon>
        <taxon>Cytophagales</taxon>
        <taxon>Reichenbachiellaceae</taxon>
        <taxon>Reichenbachiella</taxon>
    </lineage>
</organism>
<dbReference type="EMBL" id="JAOYOD010000001">
    <property type="protein sequence ID" value="MCV9385817.1"/>
    <property type="molecule type" value="Genomic_DNA"/>
</dbReference>
<gene>
    <name evidence="1" type="ORF">N7U62_04045</name>
</gene>
<comment type="caution">
    <text evidence="1">The sequence shown here is derived from an EMBL/GenBank/DDBJ whole genome shotgun (WGS) entry which is preliminary data.</text>
</comment>
<evidence type="ECO:0000313" key="2">
    <source>
        <dbReference type="Proteomes" id="UP001300692"/>
    </source>
</evidence>
<dbReference type="Proteomes" id="UP001300692">
    <property type="component" value="Unassembled WGS sequence"/>
</dbReference>
<evidence type="ECO:0000313" key="1">
    <source>
        <dbReference type="EMBL" id="MCV9385817.1"/>
    </source>
</evidence>
<protein>
    <submittedName>
        <fullName evidence="1">Uncharacterized protein</fullName>
    </submittedName>
</protein>
<sequence length="119" mass="13659">MGIDIDLGTGAFYEHEKWETFDAVSEVVSISMVKSSNYFKSNLYLSETTTLSFISFYQVGYDQAISDFRHRMSADLFMQFEITKHFSFLVAGSVHYEDKPIIDINKTVYSISNGLNFSF</sequence>
<reference evidence="1 2" key="1">
    <citation type="submission" date="2022-10" db="EMBL/GenBank/DDBJ databases">
        <title>Comparative genomics and taxonomic characterization of three novel marine species of genus Reichenbachiella exhibiting antioxidant and polysaccharide degradation activities.</title>
        <authorList>
            <person name="Muhammad N."/>
            <person name="Lee Y.-J."/>
            <person name="Ko J."/>
            <person name="Kim S.-G."/>
        </authorList>
    </citation>
    <scope>NUCLEOTIDE SEQUENCE [LARGE SCALE GENOMIC DNA]</scope>
    <source>
        <strain evidence="1 2">ABR2-5</strain>
    </source>
</reference>
<proteinExistence type="predicted"/>
<accession>A0ABT3CQC5</accession>
<keyword evidence="2" id="KW-1185">Reference proteome</keyword>
<dbReference type="RefSeq" id="WP_264136600.1">
    <property type="nucleotide sequence ID" value="NZ_JAOYOD010000001.1"/>
</dbReference>